<feature type="compositionally biased region" description="Pro residues" evidence="3">
    <location>
        <begin position="133"/>
        <end position="142"/>
    </location>
</feature>
<feature type="domain" description="Response regulatory" evidence="5">
    <location>
        <begin position="554"/>
        <end position="670"/>
    </location>
</feature>
<evidence type="ECO:0000256" key="3">
    <source>
        <dbReference type="SAM" id="MobiDB-lite"/>
    </source>
</evidence>
<reference evidence="6 7" key="1">
    <citation type="journal article" date="2011" name="Genome Res.">
        <title>Phylogeny-wide analysis of social amoeba genomes highlights ancient origins for complex intercellular communication.</title>
        <authorList>
            <person name="Heidel A.J."/>
            <person name="Lawal H.M."/>
            <person name="Felder M."/>
            <person name="Schilde C."/>
            <person name="Helps N.R."/>
            <person name="Tunggal B."/>
            <person name="Rivero F."/>
            <person name="John U."/>
            <person name="Schleicher M."/>
            <person name="Eichinger L."/>
            <person name="Platzer M."/>
            <person name="Noegel A.A."/>
            <person name="Schaap P."/>
            <person name="Gloeckner G."/>
        </authorList>
    </citation>
    <scope>NUCLEOTIDE SEQUENCE [LARGE SCALE GENOMIC DNA]</scope>
    <source>
        <strain evidence="7">ATCC 26659 / Pp 5 / PN500</strain>
    </source>
</reference>
<feature type="compositionally biased region" description="Low complexity" evidence="3">
    <location>
        <begin position="76"/>
        <end position="97"/>
    </location>
</feature>
<sequence>MNLLHFLSMFIDRLDMIAHQMIFVDLRDWITYTVFATILYFISKQLIHYCLSHIFLNQQPTSLDIEFNNNNNNNNNNIIDINNNKNNSSSSSSSNSNGYGSSESTQLIPNPILTEDEIKDLERLASSDKFPSVTPPRSPNPPSLTNSQTNMSNKTNNSEISSIVNDPMVLLCNISFGGGVIIDQNLHIVFVLEGTKDIFPDYQQLNQQHPSFLELIEEDYREQFVHFFQISNIQQQTRMINNNNNNQSSQQQLSPQLNRVDSLHNLNQLHNEPIILRLQSTGSTFITVELKLTAIYYDDVVSQLQSAVVDDESKIDILSHISHELRTPISSIVASVQLFRATEVTSLQREYLSLIDSSTTSLLELISNVLDHDKMGAGKLLLNTVDFNLSTLIEDVCAMVSTQALRKGIEVASYIFTHCPLSIYGDPVRLRQILLNLLSNGIKFTEKGQVLVRVEPLEVCDTSLTLKFEVRDTGMGISKENLPKLFKKYSQFNSKMSSGHGLGLAISKDLVQLMGGKIWCDSKPGNGCSFFFTLKFDTPQKQLPCPVPNFNKLNVLIVDPNESIRSVVTDYLREWNCKTVETSDVSRAIKEIKSRNDEHIELVIVDVDSTTLKSFLKLKRIMDIEYSGKIGLIMMSKDRSMVHGIGVGNTSKLTKPIRQSHLVACILASMPEYHLQSPELTSSMPSNTKKLPIKAFDSQPLYDYSKLSSSSHYQKEFSAKNLATCIPPYLKSDSVSPLSSDSLGSSSESTSSPDFESRAGGSHDSPNNNSQLGMRRVTRRHSIDIVTFDHIQNRNASQIRSIHENSGQPAIADISPIVSPKQFSIDPASQPTASPQDHQYFHYRQSSAPHRLVRSPSQFRIDPMSNIRGSNFSDGSTNDHDSMDFGNGSSSSNISPPHMEINATQVIPQCKDSHQQQQQQTNQQQQQQQHSSNQNTNEPTILVVDDCLIHLKLVKRVLESSLGLSVICVGSGEEALEQFEKHQFAAILMDCEMSGMDGYTCTKFIRQRETEKTVASIKSGLTPHVPIIAMTAHSPNDTTNRTKCISSGMDDYITKPFEIDHLLSIVKKWFEFYNELNSQMNERIQRTHFTPRNDSDTESTSSPSDEDSTEDTKGSLASATKSPKSYNHIQYLLQHKKKSNQLYQNNQQEQHI</sequence>
<dbReference type="GO" id="GO:0000155">
    <property type="term" value="F:phosphorelay sensor kinase activity"/>
    <property type="evidence" value="ECO:0007669"/>
    <property type="project" value="InterPro"/>
</dbReference>
<feature type="region of interest" description="Disordered" evidence="3">
    <location>
        <begin position="76"/>
        <end position="107"/>
    </location>
</feature>
<dbReference type="InterPro" id="IPR011006">
    <property type="entry name" value="CheY-like_superfamily"/>
</dbReference>
<feature type="compositionally biased region" description="Polar residues" evidence="3">
    <location>
        <begin position="867"/>
        <end position="876"/>
    </location>
</feature>
<dbReference type="EMBL" id="ADBJ01000017">
    <property type="protein sequence ID" value="EFA82986.1"/>
    <property type="molecule type" value="Genomic_DNA"/>
</dbReference>
<evidence type="ECO:0000313" key="6">
    <source>
        <dbReference type="EMBL" id="EFA82986.1"/>
    </source>
</evidence>
<keyword evidence="1 2" id="KW-0597">Phosphoprotein</keyword>
<feature type="compositionally biased region" description="Polar residues" evidence="3">
    <location>
        <begin position="148"/>
        <end position="159"/>
    </location>
</feature>
<feature type="modified residue" description="4-aspartylphosphate" evidence="2">
    <location>
        <position position="990"/>
    </location>
</feature>
<dbReference type="InterPro" id="IPR036890">
    <property type="entry name" value="HATPase_C_sf"/>
</dbReference>
<feature type="modified residue" description="4-aspartylphosphate" evidence="2">
    <location>
        <position position="606"/>
    </location>
</feature>
<dbReference type="OMA" id="MGGKIWC"/>
<dbReference type="InterPro" id="IPR036097">
    <property type="entry name" value="HisK_dim/P_sf"/>
</dbReference>
<evidence type="ECO:0000259" key="5">
    <source>
        <dbReference type="PROSITE" id="PS50110"/>
    </source>
</evidence>
<feature type="region of interest" description="Disordered" evidence="3">
    <location>
        <begin position="126"/>
        <end position="159"/>
    </location>
</feature>
<dbReference type="InterPro" id="IPR001789">
    <property type="entry name" value="Sig_transdc_resp-reg_receiver"/>
</dbReference>
<dbReference type="PANTHER" id="PTHR45339">
    <property type="entry name" value="HYBRID SIGNAL TRANSDUCTION HISTIDINE KINASE J"/>
    <property type="match status" value="1"/>
</dbReference>
<name>D3B6L6_HETP5</name>
<dbReference type="SUPFAM" id="SSF52172">
    <property type="entry name" value="CheY-like"/>
    <property type="match status" value="2"/>
</dbReference>
<dbReference type="PRINTS" id="PR00344">
    <property type="entry name" value="BCTRLSENSOR"/>
</dbReference>
<dbReference type="SUPFAM" id="SSF47384">
    <property type="entry name" value="Homodimeric domain of signal transducing histidine kinase"/>
    <property type="match status" value="1"/>
</dbReference>
<comment type="caution">
    <text evidence="6">The sequence shown here is derived from an EMBL/GenBank/DDBJ whole genome shotgun (WGS) entry which is preliminary data.</text>
</comment>
<dbReference type="AlphaFoldDB" id="D3B6L6"/>
<feature type="compositionally biased region" description="Low complexity" evidence="3">
    <location>
        <begin position="886"/>
        <end position="897"/>
    </location>
</feature>
<dbReference type="SUPFAM" id="SSF55874">
    <property type="entry name" value="ATPase domain of HSP90 chaperone/DNA topoisomerase II/histidine kinase"/>
    <property type="match status" value="1"/>
</dbReference>
<dbReference type="PANTHER" id="PTHR45339:SF5">
    <property type="entry name" value="HISTIDINE KINASE"/>
    <property type="match status" value="1"/>
</dbReference>
<dbReference type="SMART" id="SM00448">
    <property type="entry name" value="REC"/>
    <property type="match status" value="2"/>
</dbReference>
<feature type="region of interest" description="Disordered" evidence="3">
    <location>
        <begin position="736"/>
        <end position="776"/>
    </location>
</feature>
<keyword evidence="6" id="KW-0418">Kinase</keyword>
<dbReference type="STRING" id="670386.D3B6L6"/>
<dbReference type="InterPro" id="IPR004358">
    <property type="entry name" value="Sig_transdc_His_kin-like_C"/>
</dbReference>
<keyword evidence="7" id="KW-1185">Reference proteome</keyword>
<feature type="domain" description="Histidine kinase" evidence="4">
    <location>
        <begin position="320"/>
        <end position="538"/>
    </location>
</feature>
<feature type="compositionally biased region" description="Polar residues" evidence="3">
    <location>
        <begin position="98"/>
        <end position="107"/>
    </location>
</feature>
<feature type="compositionally biased region" description="Polar residues" evidence="3">
    <location>
        <begin position="1115"/>
        <end position="1128"/>
    </location>
</feature>
<dbReference type="Gene3D" id="3.30.565.10">
    <property type="entry name" value="Histidine kinase-like ATPase, C-terminal domain"/>
    <property type="match status" value="1"/>
</dbReference>
<evidence type="ECO:0000256" key="2">
    <source>
        <dbReference type="PROSITE-ProRule" id="PRU00169"/>
    </source>
</evidence>
<keyword evidence="6" id="KW-0808">Transferase</keyword>
<accession>D3B6L6</accession>
<dbReference type="Gene3D" id="1.10.287.130">
    <property type="match status" value="1"/>
</dbReference>
<dbReference type="RefSeq" id="XP_020435103.1">
    <property type="nucleotide sequence ID" value="XM_020574689.1"/>
</dbReference>
<dbReference type="CDD" id="cd00082">
    <property type="entry name" value="HisKA"/>
    <property type="match status" value="1"/>
</dbReference>
<dbReference type="Pfam" id="PF00072">
    <property type="entry name" value="Response_reg"/>
    <property type="match status" value="1"/>
</dbReference>
<organism evidence="6 7">
    <name type="scientific">Heterostelium pallidum (strain ATCC 26659 / Pp 5 / PN500)</name>
    <name type="common">Cellular slime mold</name>
    <name type="synonym">Polysphondylium pallidum</name>
    <dbReference type="NCBI Taxonomy" id="670386"/>
    <lineage>
        <taxon>Eukaryota</taxon>
        <taxon>Amoebozoa</taxon>
        <taxon>Evosea</taxon>
        <taxon>Eumycetozoa</taxon>
        <taxon>Dictyostelia</taxon>
        <taxon>Acytosteliales</taxon>
        <taxon>Acytosteliaceae</taxon>
        <taxon>Heterostelium</taxon>
    </lineage>
</organism>
<feature type="domain" description="Response regulatory" evidence="5">
    <location>
        <begin position="940"/>
        <end position="1070"/>
    </location>
</feature>
<feature type="region of interest" description="Disordered" evidence="3">
    <location>
        <begin position="1085"/>
        <end position="1130"/>
    </location>
</feature>
<dbReference type="PROSITE" id="PS50109">
    <property type="entry name" value="HIS_KIN"/>
    <property type="match status" value="1"/>
</dbReference>
<evidence type="ECO:0000259" key="4">
    <source>
        <dbReference type="PROSITE" id="PS50109"/>
    </source>
</evidence>
<dbReference type="GeneID" id="31359251"/>
<dbReference type="InterPro" id="IPR005467">
    <property type="entry name" value="His_kinase_dom"/>
</dbReference>
<dbReference type="Gene3D" id="3.40.50.2300">
    <property type="match status" value="2"/>
</dbReference>
<feature type="compositionally biased region" description="Low complexity" evidence="3">
    <location>
        <begin position="736"/>
        <end position="754"/>
    </location>
</feature>
<dbReference type="FunFam" id="3.30.565.10:FF:000010">
    <property type="entry name" value="Sensor histidine kinase RcsC"/>
    <property type="match status" value="1"/>
</dbReference>
<gene>
    <name evidence="6" type="primary">dhkC</name>
    <name evidence="6" type="ORF">PPL_03764</name>
</gene>
<evidence type="ECO:0000256" key="1">
    <source>
        <dbReference type="ARBA" id="ARBA00022553"/>
    </source>
</evidence>
<dbReference type="CDD" id="cd16922">
    <property type="entry name" value="HATPase_EvgS-ArcB-TorS-like"/>
    <property type="match status" value="1"/>
</dbReference>
<proteinExistence type="predicted"/>
<dbReference type="InParanoid" id="D3B6L6"/>
<evidence type="ECO:0000313" key="7">
    <source>
        <dbReference type="Proteomes" id="UP000001396"/>
    </source>
</evidence>
<dbReference type="InterPro" id="IPR003661">
    <property type="entry name" value="HisK_dim/P_dom"/>
</dbReference>
<dbReference type="SMART" id="SM00388">
    <property type="entry name" value="HisKA"/>
    <property type="match status" value="1"/>
</dbReference>
<dbReference type="PROSITE" id="PS50110">
    <property type="entry name" value="RESPONSE_REGULATORY"/>
    <property type="match status" value="2"/>
</dbReference>
<dbReference type="Pfam" id="PF00512">
    <property type="entry name" value="HisKA"/>
    <property type="match status" value="1"/>
</dbReference>
<dbReference type="Proteomes" id="UP000001396">
    <property type="component" value="Unassembled WGS sequence"/>
</dbReference>
<dbReference type="SMART" id="SM00387">
    <property type="entry name" value="HATPase_c"/>
    <property type="match status" value="1"/>
</dbReference>
<dbReference type="CDD" id="cd17546">
    <property type="entry name" value="REC_hyHK_CKI1_RcsC-like"/>
    <property type="match status" value="1"/>
</dbReference>
<dbReference type="InterPro" id="IPR003594">
    <property type="entry name" value="HATPase_dom"/>
</dbReference>
<feature type="compositionally biased region" description="Low complexity" evidence="3">
    <location>
        <begin position="915"/>
        <end position="937"/>
    </location>
</feature>
<feature type="region of interest" description="Disordered" evidence="3">
    <location>
        <begin position="859"/>
        <end position="937"/>
    </location>
</feature>
<protein>
    <submittedName>
        <fullName evidence="6">Histidine kinase</fullName>
    </submittedName>
</protein>
<dbReference type="Pfam" id="PF02518">
    <property type="entry name" value="HATPase_c"/>
    <property type="match status" value="1"/>
</dbReference>